<keyword evidence="1" id="KW-0472">Membrane</keyword>
<evidence type="ECO:0000313" key="4">
    <source>
        <dbReference type="EMBL" id="BCG48770.1"/>
    </source>
</evidence>
<feature type="signal peptide" evidence="2">
    <location>
        <begin position="1"/>
        <end position="22"/>
    </location>
</feature>
<name>A0A6S6M529_9BACT</name>
<dbReference type="RefSeq" id="WP_185243409.1">
    <property type="nucleotide sequence ID" value="NZ_AP023213.1"/>
</dbReference>
<dbReference type="Gene3D" id="1.20.144.10">
    <property type="entry name" value="Phosphatidic acid phosphatase type 2/haloperoxidase"/>
    <property type="match status" value="1"/>
</dbReference>
<gene>
    <name evidence="4" type="ORF">GEOBRER4_n3665</name>
</gene>
<dbReference type="CDD" id="cd03396">
    <property type="entry name" value="PAP2_like_6"/>
    <property type="match status" value="1"/>
</dbReference>
<accession>A0A6S6M529</accession>
<feature type="transmembrane region" description="Helical" evidence="1">
    <location>
        <begin position="206"/>
        <end position="224"/>
    </location>
</feature>
<evidence type="ECO:0000256" key="2">
    <source>
        <dbReference type="SAM" id="SignalP"/>
    </source>
</evidence>
<reference evidence="4 5" key="1">
    <citation type="submission" date="2020-06" db="EMBL/GenBank/DDBJ databases">
        <title>Interaction of electrochemicaly active bacteria, Geobacter bremensis R4 on different carbon anode.</title>
        <authorList>
            <person name="Meng L."/>
            <person name="Yoshida N."/>
        </authorList>
    </citation>
    <scope>NUCLEOTIDE SEQUENCE [LARGE SCALE GENOMIC DNA]</scope>
    <source>
        <strain evidence="4 5">R4</strain>
    </source>
</reference>
<feature type="chain" id="PRO_5027744636" evidence="2">
    <location>
        <begin position="23"/>
        <end position="231"/>
    </location>
</feature>
<keyword evidence="5" id="KW-1185">Reference proteome</keyword>
<keyword evidence="2" id="KW-0732">Signal</keyword>
<keyword evidence="1" id="KW-0812">Transmembrane</keyword>
<protein>
    <submittedName>
        <fullName evidence="4">Lipid A 4'-phosphatase LpxF-like, putative</fullName>
    </submittedName>
</protein>
<feature type="transmembrane region" description="Helical" evidence="1">
    <location>
        <begin position="67"/>
        <end position="87"/>
    </location>
</feature>
<feature type="transmembrane region" description="Helical" evidence="1">
    <location>
        <begin position="94"/>
        <end position="113"/>
    </location>
</feature>
<feature type="domain" description="Phosphatidic acid phosphatase type 2/haloperoxidase" evidence="3">
    <location>
        <begin position="97"/>
        <end position="222"/>
    </location>
</feature>
<evidence type="ECO:0000313" key="5">
    <source>
        <dbReference type="Proteomes" id="UP000515472"/>
    </source>
</evidence>
<dbReference type="Proteomes" id="UP000515472">
    <property type="component" value="Chromosome"/>
</dbReference>
<proteinExistence type="predicted"/>
<dbReference type="InterPro" id="IPR036938">
    <property type="entry name" value="PAP2/HPO_sf"/>
</dbReference>
<evidence type="ECO:0000256" key="1">
    <source>
        <dbReference type="SAM" id="Phobius"/>
    </source>
</evidence>
<sequence>MKEKLDRRFWLTHLVLPVTVFAAAAAACELTDVDLILADRYFDFVRGVWPLRDAWWADWLIHQRGRDLIACIGGGALAGWLASWFYGRLKANRWCLFYLALVIGLTAVAVAGLKKATHRNCPWDINRYGGSAPYTRLTEPPPQACGPGNCFPAGHASGGFSLFAGYFAWRDRKRRLAKAWLAAGVLLGSFYGWVQMVRGAHFLSHNVWSAIICWLMALLVYLPMRRVLARE</sequence>
<dbReference type="Pfam" id="PF01569">
    <property type="entry name" value="PAP2"/>
    <property type="match status" value="1"/>
</dbReference>
<feature type="transmembrane region" description="Helical" evidence="1">
    <location>
        <begin position="151"/>
        <end position="169"/>
    </location>
</feature>
<organism evidence="4 5">
    <name type="scientific">Citrifermentans bremense</name>
    <dbReference type="NCBI Taxonomy" id="60035"/>
    <lineage>
        <taxon>Bacteria</taxon>
        <taxon>Pseudomonadati</taxon>
        <taxon>Thermodesulfobacteriota</taxon>
        <taxon>Desulfuromonadia</taxon>
        <taxon>Geobacterales</taxon>
        <taxon>Geobacteraceae</taxon>
        <taxon>Citrifermentans</taxon>
    </lineage>
</organism>
<dbReference type="AlphaFoldDB" id="A0A6S6M529"/>
<dbReference type="SUPFAM" id="SSF48317">
    <property type="entry name" value="Acid phosphatase/Vanadium-dependent haloperoxidase"/>
    <property type="match status" value="1"/>
</dbReference>
<dbReference type="EMBL" id="AP023213">
    <property type="protein sequence ID" value="BCG48770.1"/>
    <property type="molecule type" value="Genomic_DNA"/>
</dbReference>
<evidence type="ECO:0000259" key="3">
    <source>
        <dbReference type="Pfam" id="PF01569"/>
    </source>
</evidence>
<dbReference type="PROSITE" id="PS51257">
    <property type="entry name" value="PROKAR_LIPOPROTEIN"/>
    <property type="match status" value="1"/>
</dbReference>
<dbReference type="KEGG" id="gbn:GEOBRER4_35200"/>
<dbReference type="InterPro" id="IPR000326">
    <property type="entry name" value="PAP2/HPO"/>
</dbReference>
<feature type="transmembrane region" description="Helical" evidence="1">
    <location>
        <begin position="176"/>
        <end position="194"/>
    </location>
</feature>
<keyword evidence="1" id="KW-1133">Transmembrane helix</keyword>